<sequence length="327" mass="36786">MARRSRLIVNFLLLISVVKAAEIDICPEGVLKYPDECEEKNVIPIKYHPGQPHDEYVLNRVCCKEVCGVRNYEIKANEFPSAVLILEETSIGPKKIVYSKCGGSLISANVVLTTAHCVEIIDKSKSYIAAGMLKAKHAEDVLSDSYQKRYIDKIIKHEEFVSDAHLNNIALIVLEKPFILNRYVGTACFISGDIDDDNCVVAGGDKPVIEHLRIIERDHCEKILRQTKLGSDFELHKTFTCAIGKQGKDACLGDGGKALLCPLRGKNDEYSLVGMVSWGIDDKNNCDEKSVPGVYVDVYEYDKWIEQKFKEHNLNNDDTEDDYPLER</sequence>
<dbReference type="GO" id="GO:0006508">
    <property type="term" value="P:proteolysis"/>
    <property type="evidence" value="ECO:0007669"/>
    <property type="project" value="InterPro"/>
</dbReference>
<evidence type="ECO:0000313" key="6">
    <source>
        <dbReference type="EMBL" id="SSX28503.1"/>
    </source>
</evidence>
<dbReference type="FunFam" id="2.40.10.10:FF:000068">
    <property type="entry name" value="transmembrane protease serine 2"/>
    <property type="match status" value="1"/>
</dbReference>
<dbReference type="InterPro" id="IPR043504">
    <property type="entry name" value="Peptidase_S1_PA_chymotrypsin"/>
</dbReference>
<dbReference type="PANTHER" id="PTHR24256">
    <property type="entry name" value="TRYPTASE-RELATED"/>
    <property type="match status" value="1"/>
</dbReference>
<dbReference type="PRINTS" id="PR00722">
    <property type="entry name" value="CHYMOTRYPSIN"/>
</dbReference>
<protein>
    <submittedName>
        <fullName evidence="6">CSON000124 protein</fullName>
    </submittedName>
</protein>
<feature type="domain" description="Peptidase S1" evidence="5">
    <location>
        <begin position="66"/>
        <end position="310"/>
    </location>
</feature>
<feature type="signal peptide" evidence="4">
    <location>
        <begin position="1"/>
        <end position="20"/>
    </location>
</feature>
<dbReference type="Gene3D" id="2.40.10.10">
    <property type="entry name" value="Trypsin-like serine proteases"/>
    <property type="match status" value="2"/>
</dbReference>
<evidence type="ECO:0000256" key="3">
    <source>
        <dbReference type="ARBA" id="ARBA00024195"/>
    </source>
</evidence>
<dbReference type="PROSITE" id="PS50240">
    <property type="entry name" value="TRYPSIN_DOM"/>
    <property type="match status" value="1"/>
</dbReference>
<keyword evidence="2" id="KW-0325">Glycoprotein</keyword>
<evidence type="ECO:0000259" key="5">
    <source>
        <dbReference type="PROSITE" id="PS50240"/>
    </source>
</evidence>
<name>A0A336MI38_CULSO</name>
<dbReference type="Pfam" id="PF00089">
    <property type="entry name" value="Trypsin"/>
    <property type="match status" value="1"/>
</dbReference>
<dbReference type="SMART" id="SM00020">
    <property type="entry name" value="Tryp_SPc"/>
    <property type="match status" value="1"/>
</dbReference>
<comment type="similarity">
    <text evidence="3">Belongs to the peptidase S1 family. CLIP subfamily.</text>
</comment>
<dbReference type="GO" id="GO:0004252">
    <property type="term" value="F:serine-type endopeptidase activity"/>
    <property type="evidence" value="ECO:0007669"/>
    <property type="project" value="InterPro"/>
</dbReference>
<evidence type="ECO:0000256" key="1">
    <source>
        <dbReference type="ARBA" id="ARBA00023157"/>
    </source>
</evidence>
<keyword evidence="1" id="KW-1015">Disulfide bond</keyword>
<evidence type="ECO:0000256" key="4">
    <source>
        <dbReference type="SAM" id="SignalP"/>
    </source>
</evidence>
<dbReference type="InterPro" id="IPR009003">
    <property type="entry name" value="Peptidase_S1_PA"/>
</dbReference>
<keyword evidence="4" id="KW-0732">Signal</keyword>
<dbReference type="SUPFAM" id="SSF50494">
    <property type="entry name" value="Trypsin-like serine proteases"/>
    <property type="match status" value="1"/>
</dbReference>
<dbReference type="InterPro" id="IPR001254">
    <property type="entry name" value="Trypsin_dom"/>
</dbReference>
<dbReference type="InterPro" id="IPR051487">
    <property type="entry name" value="Ser/Thr_Proteases_Immune/Dev"/>
</dbReference>
<dbReference type="OMA" id="IERDHCE"/>
<reference evidence="6" key="1">
    <citation type="submission" date="2018-07" db="EMBL/GenBank/DDBJ databases">
        <authorList>
            <person name="Quirk P.G."/>
            <person name="Krulwich T.A."/>
        </authorList>
    </citation>
    <scope>NUCLEOTIDE SEQUENCE</scope>
</reference>
<accession>A0A336MI38</accession>
<proteinExistence type="inferred from homology"/>
<feature type="chain" id="PRO_5016287140" evidence="4">
    <location>
        <begin position="21"/>
        <end position="327"/>
    </location>
</feature>
<evidence type="ECO:0000256" key="2">
    <source>
        <dbReference type="ARBA" id="ARBA00023180"/>
    </source>
</evidence>
<dbReference type="EMBL" id="UFQT01001016">
    <property type="protein sequence ID" value="SSX28503.1"/>
    <property type="molecule type" value="Genomic_DNA"/>
</dbReference>
<dbReference type="AlphaFoldDB" id="A0A336MI38"/>
<organism evidence="6">
    <name type="scientific">Culicoides sonorensis</name>
    <name type="common">Biting midge</name>
    <dbReference type="NCBI Taxonomy" id="179676"/>
    <lineage>
        <taxon>Eukaryota</taxon>
        <taxon>Metazoa</taxon>
        <taxon>Ecdysozoa</taxon>
        <taxon>Arthropoda</taxon>
        <taxon>Hexapoda</taxon>
        <taxon>Insecta</taxon>
        <taxon>Pterygota</taxon>
        <taxon>Neoptera</taxon>
        <taxon>Endopterygota</taxon>
        <taxon>Diptera</taxon>
        <taxon>Nematocera</taxon>
        <taxon>Chironomoidea</taxon>
        <taxon>Ceratopogonidae</taxon>
        <taxon>Ceratopogoninae</taxon>
        <taxon>Culicoides</taxon>
        <taxon>Monoculicoides</taxon>
    </lineage>
</organism>
<gene>
    <name evidence="6" type="primary">CSON000124</name>
</gene>
<dbReference type="CDD" id="cd00190">
    <property type="entry name" value="Tryp_SPc"/>
    <property type="match status" value="1"/>
</dbReference>
<dbReference type="VEuPathDB" id="VectorBase:CSON000124"/>
<dbReference type="InterPro" id="IPR001314">
    <property type="entry name" value="Peptidase_S1A"/>
</dbReference>